<gene>
    <name evidence="5" type="primary">fdhC_2</name>
    <name evidence="5" type="ORF">GALL_446070</name>
</gene>
<dbReference type="GO" id="GO:0046872">
    <property type="term" value="F:metal ion binding"/>
    <property type="evidence" value="ECO:0007669"/>
    <property type="project" value="UniProtKB-KW"/>
</dbReference>
<dbReference type="InterPro" id="IPR036909">
    <property type="entry name" value="Cyt_c-like_dom_sf"/>
</dbReference>
<dbReference type="EMBL" id="MLJW01002747">
    <property type="protein sequence ID" value="OIQ73754.1"/>
    <property type="molecule type" value="Genomic_DNA"/>
</dbReference>
<evidence type="ECO:0000256" key="2">
    <source>
        <dbReference type="ARBA" id="ARBA00022723"/>
    </source>
</evidence>
<accession>A0A1J5PRH9</accession>
<dbReference type="PANTHER" id="PTHR35008:SF8">
    <property type="entry name" value="ALCOHOL DEHYDROGENASE CYTOCHROME C SUBUNIT"/>
    <property type="match status" value="1"/>
</dbReference>
<comment type="caution">
    <text evidence="5">The sequence shown here is derived from an EMBL/GenBank/DDBJ whole genome shotgun (WGS) entry which is preliminary data.</text>
</comment>
<keyword evidence="3" id="KW-0408">Iron</keyword>
<dbReference type="PROSITE" id="PS51007">
    <property type="entry name" value="CYTC"/>
    <property type="match status" value="1"/>
</dbReference>
<sequence length="296" mass="31715">MHRILVAVFAVCFAGVGVLWGVTRPDPLPASAMAGVTGDARHGEQVFWAGGCASCHAAKGAEGAERLRLGGGQRFVTAFGTFVVPNISPDPSAGIGKWRAIDLANAMLRGLNPAMEHLYPAFPYPSYTHATLQDVADLKAFLDTLPPVSTPSAPHELTFPFSIRRFVGIWKALYLRDTWTVRGAFSPAAQRGRYLVEALAHCGECHTQRNALGAVRRDLWLAGAPNPVGTGRVPNITPGKLDWSEDDIATYLTTGMTPSYDSAGRDMSEVVENISKLSDADRADIAAYLKAVPAVK</sequence>
<evidence type="ECO:0000259" key="4">
    <source>
        <dbReference type="PROSITE" id="PS51007"/>
    </source>
</evidence>
<feature type="domain" description="Cytochrome c" evidence="4">
    <location>
        <begin position="38"/>
        <end position="293"/>
    </location>
</feature>
<proteinExistence type="predicted"/>
<dbReference type="PANTHER" id="PTHR35008">
    <property type="entry name" value="BLL4482 PROTEIN-RELATED"/>
    <property type="match status" value="1"/>
</dbReference>
<name>A0A1J5PRH9_9ZZZZ</name>
<dbReference type="GO" id="GO:0009055">
    <property type="term" value="F:electron transfer activity"/>
    <property type="evidence" value="ECO:0007669"/>
    <property type="project" value="InterPro"/>
</dbReference>
<keyword evidence="1" id="KW-0349">Heme</keyword>
<dbReference type="SUPFAM" id="SSF46626">
    <property type="entry name" value="Cytochrome c"/>
    <property type="match status" value="2"/>
</dbReference>
<protein>
    <submittedName>
        <fullName evidence="5">Fructose dehydrogenase cytochrome subunit</fullName>
    </submittedName>
</protein>
<dbReference type="InterPro" id="IPR009056">
    <property type="entry name" value="Cyt_c-like_dom"/>
</dbReference>
<dbReference type="InterPro" id="IPR051459">
    <property type="entry name" value="Cytochrome_c-type_DH"/>
</dbReference>
<dbReference type="AlphaFoldDB" id="A0A1J5PRH9"/>
<evidence type="ECO:0000313" key="5">
    <source>
        <dbReference type="EMBL" id="OIQ73754.1"/>
    </source>
</evidence>
<organism evidence="5">
    <name type="scientific">mine drainage metagenome</name>
    <dbReference type="NCBI Taxonomy" id="410659"/>
    <lineage>
        <taxon>unclassified sequences</taxon>
        <taxon>metagenomes</taxon>
        <taxon>ecological metagenomes</taxon>
    </lineage>
</organism>
<keyword evidence="2" id="KW-0479">Metal-binding</keyword>
<reference evidence="5" key="1">
    <citation type="submission" date="2016-10" db="EMBL/GenBank/DDBJ databases">
        <title>Sequence of Gallionella enrichment culture.</title>
        <authorList>
            <person name="Poehlein A."/>
            <person name="Muehling M."/>
            <person name="Daniel R."/>
        </authorList>
    </citation>
    <scope>NUCLEOTIDE SEQUENCE</scope>
</reference>
<evidence type="ECO:0000256" key="3">
    <source>
        <dbReference type="ARBA" id="ARBA00023004"/>
    </source>
</evidence>
<dbReference type="GO" id="GO:0020037">
    <property type="term" value="F:heme binding"/>
    <property type="evidence" value="ECO:0007669"/>
    <property type="project" value="InterPro"/>
</dbReference>
<evidence type="ECO:0000256" key="1">
    <source>
        <dbReference type="ARBA" id="ARBA00022617"/>
    </source>
</evidence>
<dbReference type="Pfam" id="PF13442">
    <property type="entry name" value="Cytochrome_CBB3"/>
    <property type="match status" value="1"/>
</dbReference>
<dbReference type="Pfam" id="PF00034">
    <property type="entry name" value="Cytochrom_C"/>
    <property type="match status" value="1"/>
</dbReference>
<dbReference type="Gene3D" id="1.10.760.10">
    <property type="entry name" value="Cytochrome c-like domain"/>
    <property type="match status" value="2"/>
</dbReference>